<dbReference type="SMART" id="SM00389">
    <property type="entry name" value="HOX"/>
    <property type="match status" value="1"/>
</dbReference>
<dbReference type="OrthoDB" id="6159439at2759"/>
<dbReference type="PROSITE" id="PS00027">
    <property type="entry name" value="HOMEOBOX_1"/>
    <property type="match status" value="1"/>
</dbReference>
<dbReference type="SUPFAM" id="SSF46689">
    <property type="entry name" value="Homeodomain-like"/>
    <property type="match status" value="1"/>
</dbReference>
<protein>
    <recommendedName>
        <fullName evidence="8">Homeobox domain-containing protein</fullName>
    </recommendedName>
</protein>
<dbReference type="CDD" id="cd00086">
    <property type="entry name" value="homeodomain"/>
    <property type="match status" value="1"/>
</dbReference>
<dbReference type="Gene3D" id="1.10.10.60">
    <property type="entry name" value="Homeodomain-like"/>
    <property type="match status" value="1"/>
</dbReference>
<proteinExistence type="predicted"/>
<dbReference type="AlphaFoldDB" id="A0A8H7ZXK7"/>
<evidence type="ECO:0000256" key="6">
    <source>
        <dbReference type="SAM" id="MobiDB-lite"/>
    </source>
</evidence>
<sequence>RPPAHSPGRGWGAAALGAYLLCCVREECAEAAAPEGRGDRERKKDRVDGETASTSLVSRAAHKGSAVFLSGLVRERIAARDAPRDFWAGGAAALPVRNPAAVLDDPPPGVPPRKRSITTFGCSVDFQNLYATAEHDKNSAVLMPDLSDDVLSLASAYASGTPQVEPLVLPSTEARFRSPAQALDRQRHVFEDRQFFQPGAWDQPRASITPLNDSLQQFSLQDFEDTICEPARLGILRSLYGELGTGGEAQGGFFSLPRGRSRGAREVQLERLAVLEETFLTNTSPNAALREFLAARLNMSERSVQIWFQNRRAKVKKAAKKAQAKQDEEMIKPLLVNSPHMAFYSPLGLHLSMSGSGVGSRQEPHDGPSCANHVGLGLASRSAETADGASVSVFPGTFASRPNGAAMDAPFSGGDLTSPDTPSTWTRVSSDAGELYCGYNPSSQTFQYEILDRGVCFKMELPFANVTRLELLVHPAPSPLLAASQVGTLGSPSIPQSLGQLVLDVVRPPDFFIMQPYAGAAGLRRTPQFRWARCDDFTEGRQATLSSRHVIKGDARMLMAQLDQLCHLCPDVRMILVHHHHLPRHHLAQRYQPRPSDQRRYSLQQTVPMQRRRGVLPALSRQASAPSPLQMHSTPLSGLSVSAPPDGEGLQHLQHQHQHQQHQQQVLYRQQTPLFGGVAAAGRRSSNPGVRHPASPSPLFSAESSPRPAMPCRIAPGVPKTSRAVVSQPGGACTRYRRVRDNFCGRILLDILPPLPLPPPQLPLPSHEIAVPAPWTAESIDGRLVFFFFLLLRVLASYKIPPFRLSPPRALPTLMYYVAGLHG</sequence>
<dbReference type="PROSITE" id="PS50071">
    <property type="entry name" value="HOMEOBOX_2"/>
    <property type="match status" value="1"/>
</dbReference>
<keyword evidence="10" id="KW-1185">Reference proteome</keyword>
<comment type="subcellular location">
    <subcellularLocation>
        <location evidence="4 5">Nucleus</location>
    </subcellularLocation>
</comment>
<dbReference type="Proteomes" id="UP000673691">
    <property type="component" value="Unassembled WGS sequence"/>
</dbReference>
<organism evidence="9 10">
    <name type="scientific">Olpidium bornovanus</name>
    <dbReference type="NCBI Taxonomy" id="278681"/>
    <lineage>
        <taxon>Eukaryota</taxon>
        <taxon>Fungi</taxon>
        <taxon>Fungi incertae sedis</taxon>
        <taxon>Olpidiomycota</taxon>
        <taxon>Olpidiomycotina</taxon>
        <taxon>Olpidiomycetes</taxon>
        <taxon>Olpidiales</taxon>
        <taxon>Olpidiaceae</taxon>
        <taxon>Olpidium</taxon>
    </lineage>
</organism>
<reference evidence="9 10" key="1">
    <citation type="journal article" name="Sci. Rep.">
        <title>Genome-scale phylogenetic analyses confirm Olpidium as the closest living zoosporic fungus to the non-flagellated, terrestrial fungi.</title>
        <authorList>
            <person name="Chang Y."/>
            <person name="Rochon D."/>
            <person name="Sekimoto S."/>
            <person name="Wang Y."/>
            <person name="Chovatia M."/>
            <person name="Sandor L."/>
            <person name="Salamov A."/>
            <person name="Grigoriev I.V."/>
            <person name="Stajich J.E."/>
            <person name="Spatafora J.W."/>
        </authorList>
    </citation>
    <scope>NUCLEOTIDE SEQUENCE [LARGE SCALE GENOMIC DNA]</scope>
    <source>
        <strain evidence="9">S191</strain>
    </source>
</reference>
<evidence type="ECO:0000256" key="2">
    <source>
        <dbReference type="ARBA" id="ARBA00023155"/>
    </source>
</evidence>
<evidence type="ECO:0000313" key="9">
    <source>
        <dbReference type="EMBL" id="KAG5461104.1"/>
    </source>
</evidence>
<evidence type="ECO:0000256" key="7">
    <source>
        <dbReference type="SAM" id="SignalP"/>
    </source>
</evidence>
<dbReference type="GO" id="GO:0000981">
    <property type="term" value="F:DNA-binding transcription factor activity, RNA polymerase II-specific"/>
    <property type="evidence" value="ECO:0007669"/>
    <property type="project" value="InterPro"/>
</dbReference>
<keyword evidence="2 4" id="KW-0371">Homeobox</keyword>
<evidence type="ECO:0000259" key="8">
    <source>
        <dbReference type="PROSITE" id="PS50071"/>
    </source>
</evidence>
<feature type="region of interest" description="Disordered" evidence="6">
    <location>
        <begin position="619"/>
        <end position="660"/>
    </location>
</feature>
<comment type="caution">
    <text evidence="9">The sequence shown here is derived from an EMBL/GenBank/DDBJ whole genome shotgun (WGS) entry which is preliminary data.</text>
</comment>
<accession>A0A8H7ZXK7</accession>
<dbReference type="Pfam" id="PF00046">
    <property type="entry name" value="Homeodomain"/>
    <property type="match status" value="1"/>
</dbReference>
<keyword evidence="7" id="KW-0732">Signal</keyword>
<dbReference type="GO" id="GO:0005634">
    <property type="term" value="C:nucleus"/>
    <property type="evidence" value="ECO:0007669"/>
    <property type="project" value="UniProtKB-SubCell"/>
</dbReference>
<dbReference type="InterPro" id="IPR001356">
    <property type="entry name" value="HD"/>
</dbReference>
<feature type="chain" id="PRO_5034252893" description="Homeobox domain-containing protein" evidence="7">
    <location>
        <begin position="32"/>
        <end position="823"/>
    </location>
</feature>
<evidence type="ECO:0000313" key="10">
    <source>
        <dbReference type="Proteomes" id="UP000673691"/>
    </source>
</evidence>
<dbReference type="InterPro" id="IPR017970">
    <property type="entry name" value="Homeobox_CS"/>
</dbReference>
<feature type="non-terminal residue" evidence="9">
    <location>
        <position position="1"/>
    </location>
</feature>
<dbReference type="PANTHER" id="PTHR24324:SF9">
    <property type="entry name" value="HOMEOBOX DOMAIN-CONTAINING PROTEIN"/>
    <property type="match status" value="1"/>
</dbReference>
<dbReference type="GO" id="GO:0030154">
    <property type="term" value="P:cell differentiation"/>
    <property type="evidence" value="ECO:0007669"/>
    <property type="project" value="TreeGrafter"/>
</dbReference>
<feature type="signal peptide" evidence="7">
    <location>
        <begin position="1"/>
        <end position="31"/>
    </location>
</feature>
<name>A0A8H7ZXK7_9FUNG</name>
<evidence type="ECO:0000256" key="5">
    <source>
        <dbReference type="RuleBase" id="RU000682"/>
    </source>
</evidence>
<gene>
    <name evidence="9" type="ORF">BJ554DRAFT_6753</name>
</gene>
<feature type="region of interest" description="Disordered" evidence="6">
    <location>
        <begin position="679"/>
        <end position="707"/>
    </location>
</feature>
<dbReference type="EMBL" id="JAEFCI010004196">
    <property type="protein sequence ID" value="KAG5461104.1"/>
    <property type="molecule type" value="Genomic_DNA"/>
</dbReference>
<dbReference type="GO" id="GO:0000978">
    <property type="term" value="F:RNA polymerase II cis-regulatory region sequence-specific DNA binding"/>
    <property type="evidence" value="ECO:0007669"/>
    <property type="project" value="TreeGrafter"/>
</dbReference>
<evidence type="ECO:0000256" key="3">
    <source>
        <dbReference type="ARBA" id="ARBA00023242"/>
    </source>
</evidence>
<feature type="compositionally biased region" description="Polar residues" evidence="6">
    <location>
        <begin position="621"/>
        <end position="640"/>
    </location>
</feature>
<evidence type="ECO:0000256" key="1">
    <source>
        <dbReference type="ARBA" id="ARBA00023125"/>
    </source>
</evidence>
<feature type="region of interest" description="Disordered" evidence="6">
    <location>
        <begin position="30"/>
        <end position="57"/>
    </location>
</feature>
<feature type="domain" description="Homeobox" evidence="8">
    <location>
        <begin position="258"/>
        <end position="318"/>
    </location>
</feature>
<keyword evidence="1 4" id="KW-0238">DNA-binding</keyword>
<evidence type="ECO:0000256" key="4">
    <source>
        <dbReference type="PROSITE-ProRule" id="PRU00108"/>
    </source>
</evidence>
<dbReference type="InterPro" id="IPR051000">
    <property type="entry name" value="Homeobox_DNA-bind_prot"/>
</dbReference>
<feature type="compositionally biased region" description="Basic and acidic residues" evidence="6">
    <location>
        <begin position="36"/>
        <end position="49"/>
    </location>
</feature>
<dbReference type="PANTHER" id="PTHR24324">
    <property type="entry name" value="HOMEOBOX PROTEIN HHEX"/>
    <property type="match status" value="1"/>
</dbReference>
<dbReference type="InterPro" id="IPR009057">
    <property type="entry name" value="Homeodomain-like_sf"/>
</dbReference>
<feature type="DNA-binding region" description="Homeobox" evidence="4">
    <location>
        <begin position="260"/>
        <end position="319"/>
    </location>
</feature>
<keyword evidence="3 4" id="KW-0539">Nucleus</keyword>